<evidence type="ECO:0000313" key="2">
    <source>
        <dbReference type="Proteomes" id="UP000004535"/>
    </source>
</evidence>
<dbReference type="AlphaFoldDB" id="B9BY96"/>
<proteinExistence type="predicted"/>
<dbReference type="EMBL" id="ACFC01000017">
    <property type="protein sequence ID" value="EEE04190.1"/>
    <property type="molecule type" value="Genomic_DNA"/>
</dbReference>
<comment type="caution">
    <text evidence="1">The sequence shown here is derived from an EMBL/GenBank/DDBJ whole genome shotgun (WGS) entry which is preliminary data.</text>
</comment>
<evidence type="ECO:0000313" key="1">
    <source>
        <dbReference type="EMBL" id="EEE04190.1"/>
    </source>
</evidence>
<gene>
    <name evidence="1" type="ORF">BURMUCGD2_1760</name>
</gene>
<name>B9BY96_9BURK</name>
<sequence length="58" mass="5896">MAHSMMPPTRQKLKLTFGWLVVALTLVDCVAPDAASASTVYCAAAAGEAASATGSEPE</sequence>
<reference evidence="1 2" key="1">
    <citation type="journal article" date="2012" name="J. Bacteriol.">
        <title>Draft Genome Sequence Determination for Cystic Fibrosis and Chronic Granulomatous Disease Burkholderia multivorans Isolates.</title>
        <authorList>
            <person name="Varga J.J."/>
            <person name="Losada L."/>
            <person name="Zelazny A.M."/>
            <person name="Brinkac L."/>
            <person name="Harkins D."/>
            <person name="Radune D."/>
            <person name="Hostetler J."/>
            <person name="Sampaio E.P."/>
            <person name="Ronning C.M."/>
            <person name="Nierman W.C."/>
            <person name="Greenberg D.E."/>
            <person name="Holland S.M."/>
            <person name="Goldberg J.B."/>
        </authorList>
    </citation>
    <scope>NUCLEOTIDE SEQUENCE [LARGE SCALE GENOMIC DNA]</scope>
    <source>
        <strain evidence="1 2">CGD2</strain>
    </source>
</reference>
<accession>B9BY96</accession>
<protein>
    <submittedName>
        <fullName evidence="1">Uncharacterized protein</fullName>
    </submittedName>
</protein>
<organism evidence="1 2">
    <name type="scientific">Burkholderia multivorans CGD2</name>
    <dbReference type="NCBI Taxonomy" id="513052"/>
    <lineage>
        <taxon>Bacteria</taxon>
        <taxon>Pseudomonadati</taxon>
        <taxon>Pseudomonadota</taxon>
        <taxon>Betaproteobacteria</taxon>
        <taxon>Burkholderiales</taxon>
        <taxon>Burkholderiaceae</taxon>
        <taxon>Burkholderia</taxon>
        <taxon>Burkholderia cepacia complex</taxon>
    </lineage>
</organism>
<dbReference type="Proteomes" id="UP000004535">
    <property type="component" value="Unassembled WGS sequence"/>
</dbReference>